<accession>A0A1Q5T5I0</accession>
<evidence type="ECO:0000313" key="4">
    <source>
        <dbReference type="Proteomes" id="UP000186030"/>
    </source>
</evidence>
<name>A0A1Q5T5I0_9BACL</name>
<dbReference type="Pfam" id="PF06782">
    <property type="entry name" value="UPF0236"/>
    <property type="match status" value="1"/>
</dbReference>
<reference evidence="4" key="2">
    <citation type="submission" date="2017-01" db="EMBL/GenBank/DDBJ databases">
        <title>Genome sequencing and annotation of Geobacillus sp. 1017, a Hydrocarbon-Oxidizing Thermophilic Bacterium Isolated from a Heavy Oil Reservoir (China).</title>
        <authorList>
            <person name="Kadnikov V.V."/>
            <person name="Mardanov A.V."/>
            <person name="Poltaraus A.B."/>
            <person name="Sokolova D.S."/>
            <person name="Semenova E.M."/>
            <person name="Ravin N.V."/>
            <person name="Tourova T.P."/>
            <person name="Nazina T.N."/>
        </authorList>
    </citation>
    <scope>NUCLEOTIDE SEQUENCE [LARGE SCALE GENOMIC DNA]</scope>
    <source>
        <strain evidence="4">1017</strain>
    </source>
</reference>
<dbReference type="InterPro" id="IPR009620">
    <property type="entry name" value="UPF0236"/>
</dbReference>
<sequence>MSGGPSALAGGAEEVGETRRTRAFDGAEQRRAVGTLEDEAKEQQLFALIRRIESMPGCIRDYRKWLAEQGVDTAGMRPMGHAESVMSRFAHRVKSRRSWKDQGLRAFWKAMAARIDGISLRKRRPEEETASTAASTSTKAERIEQAKRKVGRLYPDVVRQNMPYLQQSSGTPIHQALSALRDFGLCKKMEC</sequence>
<feature type="compositionally biased region" description="Basic and acidic residues" evidence="2">
    <location>
        <begin position="16"/>
        <end position="26"/>
    </location>
</feature>
<organism evidence="3 4">
    <name type="scientific">Geobacillus proteiniphilus</name>
    <dbReference type="NCBI Taxonomy" id="860353"/>
    <lineage>
        <taxon>Bacteria</taxon>
        <taxon>Bacillati</taxon>
        <taxon>Bacillota</taxon>
        <taxon>Bacilli</taxon>
        <taxon>Bacillales</taxon>
        <taxon>Anoxybacillaceae</taxon>
        <taxon>Geobacillus</taxon>
    </lineage>
</organism>
<protein>
    <submittedName>
        <fullName evidence="3">Uncharacterized protein</fullName>
    </submittedName>
</protein>
<feature type="region of interest" description="Disordered" evidence="2">
    <location>
        <begin position="1"/>
        <end position="26"/>
    </location>
</feature>
<comment type="similarity">
    <text evidence="1">Belongs to the UPF0236 family.</text>
</comment>
<gene>
    <name evidence="3" type="ORF">BRO54_0924</name>
</gene>
<dbReference type="AlphaFoldDB" id="A0A1Q5T5I0"/>
<feature type="region of interest" description="Disordered" evidence="2">
    <location>
        <begin position="123"/>
        <end position="144"/>
    </location>
</feature>
<dbReference type="Proteomes" id="UP000186030">
    <property type="component" value="Unassembled WGS sequence"/>
</dbReference>
<comment type="caution">
    <text evidence="3">The sequence shown here is derived from an EMBL/GenBank/DDBJ whole genome shotgun (WGS) entry which is preliminary data.</text>
</comment>
<dbReference type="EMBL" id="MQMG01000007">
    <property type="protein sequence ID" value="OKO95489.1"/>
    <property type="molecule type" value="Genomic_DNA"/>
</dbReference>
<evidence type="ECO:0000313" key="3">
    <source>
        <dbReference type="EMBL" id="OKO95489.1"/>
    </source>
</evidence>
<evidence type="ECO:0000256" key="1">
    <source>
        <dbReference type="ARBA" id="ARBA00006539"/>
    </source>
</evidence>
<evidence type="ECO:0000256" key="2">
    <source>
        <dbReference type="SAM" id="MobiDB-lite"/>
    </source>
</evidence>
<reference evidence="3 4" key="1">
    <citation type="submission" date="2016-11" db="EMBL/GenBank/DDBJ databases">
        <authorList>
            <person name="Kadnikov V."/>
            <person name="Nazina T."/>
        </authorList>
    </citation>
    <scope>NUCLEOTIDE SEQUENCE [LARGE SCALE GENOMIC DNA]</scope>
    <source>
        <strain evidence="3 4">1017</strain>
    </source>
</reference>
<proteinExistence type="inferred from homology"/>